<dbReference type="Proteomes" id="UP001199795">
    <property type="component" value="Unassembled WGS sequence"/>
</dbReference>
<reference evidence="2" key="1">
    <citation type="submission" date="2022-01" db="EMBL/GenBank/DDBJ databases">
        <title>Draft genome sequence of Sabulilitoribacter arenilitoris KCTC 52401.</title>
        <authorList>
            <person name="Oh J.-S."/>
        </authorList>
    </citation>
    <scope>NUCLEOTIDE SEQUENCE</scope>
    <source>
        <strain evidence="2">HMF6543</strain>
    </source>
</reference>
<dbReference type="RefSeq" id="WP_237239895.1">
    <property type="nucleotide sequence ID" value="NZ_JAKKDU010000009.1"/>
</dbReference>
<sequence>MNKHKTYFNWSSGKDSALALYHLLEDERFTVDELITTVNKHYNRVSMHGLRQELLITQTNALNIPASLIELPEMPNMEIYEQKMLETVSRLKKDGFTHTAFGDIFLEDLRIYREKQLNKQGFKAVFPIWKRNTKELLNEFLDLGFKTIIVCANSKYFDKDFVGTIIDKNFIDNLPNGVDPCGENGEFHTFCFDGPIFNKPIQFTIGEKVYREYDTPKTDNSIRSSDKYGVWYCDLIP</sequence>
<dbReference type="EC" id="6.3.1.14" evidence="2"/>
<dbReference type="EMBL" id="JAKKDU010000009">
    <property type="protein sequence ID" value="MCF7568552.1"/>
    <property type="molecule type" value="Genomic_DNA"/>
</dbReference>
<evidence type="ECO:0000313" key="2">
    <source>
        <dbReference type="EMBL" id="MCF7568552.1"/>
    </source>
</evidence>
<evidence type="ECO:0000259" key="1">
    <source>
        <dbReference type="Pfam" id="PF01902"/>
    </source>
</evidence>
<protein>
    <submittedName>
        <fullName evidence="2">Diphthine--ammonia ligase</fullName>
        <ecNumber evidence="2">6.3.1.14</ecNumber>
    </submittedName>
</protein>
<gene>
    <name evidence="2" type="ORF">L3X37_09265</name>
</gene>
<dbReference type="NCBIfam" id="TIGR00290">
    <property type="entry name" value="MJ0570_dom"/>
    <property type="match status" value="1"/>
</dbReference>
<keyword evidence="3" id="KW-1185">Reference proteome</keyword>
<evidence type="ECO:0000313" key="3">
    <source>
        <dbReference type="Proteomes" id="UP001199795"/>
    </source>
</evidence>
<dbReference type="AlphaFoldDB" id="A0AAE3JLS9"/>
<name>A0AAE3JLS9_9FLAO</name>
<dbReference type="PIRSF" id="PIRSF039123">
    <property type="entry name" value="Diphthamide_synthase"/>
    <property type="match status" value="1"/>
</dbReference>
<dbReference type="InterPro" id="IPR014729">
    <property type="entry name" value="Rossmann-like_a/b/a_fold"/>
</dbReference>
<dbReference type="SUPFAM" id="SSF52402">
    <property type="entry name" value="Adenine nucleotide alpha hydrolases-like"/>
    <property type="match status" value="1"/>
</dbReference>
<accession>A0AAE3JLS9</accession>
<organism evidence="2 3">
    <name type="scientific">Wocania arenilitoris</name>
    <dbReference type="NCBI Taxonomy" id="2044858"/>
    <lineage>
        <taxon>Bacteria</taxon>
        <taxon>Pseudomonadati</taxon>
        <taxon>Bacteroidota</taxon>
        <taxon>Flavobacteriia</taxon>
        <taxon>Flavobacteriales</taxon>
        <taxon>Flavobacteriaceae</taxon>
        <taxon>Wocania</taxon>
    </lineage>
</organism>
<dbReference type="GO" id="GO:0017178">
    <property type="term" value="F:diphthine-ammonia ligase activity"/>
    <property type="evidence" value="ECO:0007669"/>
    <property type="project" value="UniProtKB-EC"/>
</dbReference>
<feature type="domain" description="Diphthamide synthase" evidence="1">
    <location>
        <begin position="6"/>
        <end position="209"/>
    </location>
</feature>
<dbReference type="InterPro" id="IPR002761">
    <property type="entry name" value="Diphthami_syn_dom"/>
</dbReference>
<dbReference type="Gene3D" id="3.90.1490.10">
    <property type="entry name" value="putative n-type atp pyrophosphatase, domain 2"/>
    <property type="match status" value="1"/>
</dbReference>
<proteinExistence type="predicted"/>
<keyword evidence="2" id="KW-0436">Ligase</keyword>
<dbReference type="Gene3D" id="3.40.50.620">
    <property type="entry name" value="HUPs"/>
    <property type="match status" value="1"/>
</dbReference>
<dbReference type="InterPro" id="IPR030662">
    <property type="entry name" value="DPH6/MJ0570"/>
</dbReference>
<comment type="caution">
    <text evidence="2">The sequence shown here is derived from an EMBL/GenBank/DDBJ whole genome shotgun (WGS) entry which is preliminary data.</text>
</comment>
<dbReference type="Pfam" id="PF01902">
    <property type="entry name" value="Diphthami_syn_2"/>
    <property type="match status" value="1"/>
</dbReference>